<feature type="region of interest" description="Disordered" evidence="2">
    <location>
        <begin position="1"/>
        <end position="51"/>
    </location>
</feature>
<evidence type="ECO:0000313" key="4">
    <source>
        <dbReference type="EMBL" id="PUU77883.1"/>
    </source>
</evidence>
<comment type="caution">
    <text evidence="4">The sequence shown here is derived from an EMBL/GenBank/DDBJ whole genome shotgun (WGS) entry which is preliminary data.</text>
</comment>
<dbReference type="Pfam" id="PF24883">
    <property type="entry name" value="NPHP3_N"/>
    <property type="match status" value="1"/>
</dbReference>
<dbReference type="OrthoDB" id="195446at2759"/>
<evidence type="ECO:0000256" key="2">
    <source>
        <dbReference type="SAM" id="MobiDB-lite"/>
    </source>
</evidence>
<dbReference type="STRING" id="42251.A0A2T6ZQY6"/>
<organism evidence="4 5">
    <name type="scientific">Tuber borchii</name>
    <name type="common">White truffle</name>
    <dbReference type="NCBI Taxonomy" id="42251"/>
    <lineage>
        <taxon>Eukaryota</taxon>
        <taxon>Fungi</taxon>
        <taxon>Dikarya</taxon>
        <taxon>Ascomycota</taxon>
        <taxon>Pezizomycotina</taxon>
        <taxon>Pezizomycetes</taxon>
        <taxon>Pezizales</taxon>
        <taxon>Tuberaceae</taxon>
        <taxon>Tuber</taxon>
    </lineage>
</organism>
<evidence type="ECO:0000313" key="5">
    <source>
        <dbReference type="Proteomes" id="UP000244722"/>
    </source>
</evidence>
<evidence type="ECO:0000256" key="1">
    <source>
        <dbReference type="ARBA" id="ARBA00022737"/>
    </source>
</evidence>
<protein>
    <recommendedName>
        <fullName evidence="3">Nephrocystin 3-like N-terminal domain-containing protein</fullName>
    </recommendedName>
</protein>
<dbReference type="AlphaFoldDB" id="A0A2T6ZQY6"/>
<keyword evidence="1" id="KW-0677">Repeat</keyword>
<sequence>MDETNPMDKTNSMDETSLMDGTNSTGETNLMDETNPVARNEPGEGYNAPPPVEPRFVQCNFHKEIQILGVTGRIGLQESAKGCDITPNVQNSFSQCTFNVGDQRKALLKWLSPLEPGRRHWAMSIDRVVGVGDWLLSANQFIRWREGDHGSAKPVLFCYGNPGVGKTYLRYG</sequence>
<feature type="domain" description="Nephrocystin 3-like N-terminal" evidence="3">
    <location>
        <begin position="130"/>
        <end position="169"/>
    </location>
</feature>
<dbReference type="EMBL" id="NESQ01000137">
    <property type="protein sequence ID" value="PUU77883.1"/>
    <property type="molecule type" value="Genomic_DNA"/>
</dbReference>
<reference evidence="4 5" key="1">
    <citation type="submission" date="2017-04" db="EMBL/GenBank/DDBJ databases">
        <title>Draft genome sequence of Tuber borchii Vittad., a whitish edible truffle.</title>
        <authorList>
            <consortium name="DOE Joint Genome Institute"/>
            <person name="Murat C."/>
            <person name="Kuo A."/>
            <person name="Barry K.W."/>
            <person name="Clum A."/>
            <person name="Dockter R.B."/>
            <person name="Fauchery L."/>
            <person name="Iotti M."/>
            <person name="Kohler A."/>
            <person name="Labutti K."/>
            <person name="Lindquist E.A."/>
            <person name="Lipzen A."/>
            <person name="Ohm R.A."/>
            <person name="Wang M."/>
            <person name="Grigoriev I.V."/>
            <person name="Zambonelli A."/>
            <person name="Martin F.M."/>
        </authorList>
    </citation>
    <scope>NUCLEOTIDE SEQUENCE [LARGE SCALE GENOMIC DNA]</scope>
    <source>
        <strain evidence="4 5">Tbo3840</strain>
    </source>
</reference>
<name>A0A2T6ZQY6_TUBBO</name>
<proteinExistence type="predicted"/>
<dbReference type="InterPro" id="IPR056884">
    <property type="entry name" value="NPHP3-like_N"/>
</dbReference>
<accession>A0A2T6ZQY6</accession>
<dbReference type="Proteomes" id="UP000244722">
    <property type="component" value="Unassembled WGS sequence"/>
</dbReference>
<gene>
    <name evidence="4" type="ORF">B9Z19DRAFT_130966</name>
</gene>
<dbReference type="PANTHER" id="PTHR10039:SF15">
    <property type="entry name" value="NACHT DOMAIN-CONTAINING PROTEIN"/>
    <property type="match status" value="1"/>
</dbReference>
<dbReference type="PANTHER" id="PTHR10039">
    <property type="entry name" value="AMELOGENIN"/>
    <property type="match status" value="1"/>
</dbReference>
<keyword evidence="5" id="KW-1185">Reference proteome</keyword>
<evidence type="ECO:0000259" key="3">
    <source>
        <dbReference type="Pfam" id="PF24883"/>
    </source>
</evidence>
<feature type="compositionally biased region" description="Polar residues" evidence="2">
    <location>
        <begin position="7"/>
        <end position="32"/>
    </location>
</feature>